<comment type="caution">
    <text evidence="1">The sequence shown here is derived from an EMBL/GenBank/DDBJ whole genome shotgun (WGS) entry which is preliminary data.</text>
</comment>
<organism evidence="1 2">
    <name type="scientific">Albula glossodonta</name>
    <name type="common">roundjaw bonefish</name>
    <dbReference type="NCBI Taxonomy" id="121402"/>
    <lineage>
        <taxon>Eukaryota</taxon>
        <taxon>Metazoa</taxon>
        <taxon>Chordata</taxon>
        <taxon>Craniata</taxon>
        <taxon>Vertebrata</taxon>
        <taxon>Euteleostomi</taxon>
        <taxon>Actinopterygii</taxon>
        <taxon>Neopterygii</taxon>
        <taxon>Teleostei</taxon>
        <taxon>Albuliformes</taxon>
        <taxon>Albulidae</taxon>
        <taxon>Albula</taxon>
    </lineage>
</organism>
<sequence length="168" mass="19674">MNRPGKRTRRKVVQIRQEWKDPVCRPSHRDPERAQTPLEGRQWGVERTTRDTFPARTMNPQGRHPTRPKCLFHRCILFPPMAPLTSGHGQPHTHCQALGRRRIIDTIEQVPWETRSTEVCRQQNVDPVTLRRRIHNLLRDSVVVDFRKSERLARGPLERTSHVINPPG</sequence>
<dbReference type="Proteomes" id="UP000824540">
    <property type="component" value="Unassembled WGS sequence"/>
</dbReference>
<name>A0A8T2NUE2_9TELE</name>
<dbReference type="EMBL" id="JAFBMS010000024">
    <property type="protein sequence ID" value="KAG9343116.1"/>
    <property type="molecule type" value="Genomic_DNA"/>
</dbReference>
<dbReference type="AlphaFoldDB" id="A0A8T2NUE2"/>
<evidence type="ECO:0000313" key="1">
    <source>
        <dbReference type="EMBL" id="KAG9343116.1"/>
    </source>
</evidence>
<gene>
    <name evidence="1" type="ORF">JZ751_014088</name>
</gene>
<proteinExistence type="predicted"/>
<keyword evidence="2" id="KW-1185">Reference proteome</keyword>
<evidence type="ECO:0000313" key="2">
    <source>
        <dbReference type="Proteomes" id="UP000824540"/>
    </source>
</evidence>
<protein>
    <submittedName>
        <fullName evidence="1">Uncharacterized protein</fullName>
    </submittedName>
</protein>
<reference evidence="1" key="1">
    <citation type="thesis" date="2021" institute="BYU ScholarsArchive" country="Provo, UT, USA">
        <title>Applications of and Algorithms for Genome Assembly and Genomic Analyses with an Emphasis on Marine Teleosts.</title>
        <authorList>
            <person name="Pickett B.D."/>
        </authorList>
    </citation>
    <scope>NUCLEOTIDE SEQUENCE</scope>
    <source>
        <strain evidence="1">HI-2016</strain>
    </source>
</reference>
<accession>A0A8T2NUE2</accession>